<evidence type="ECO:0000313" key="3">
    <source>
        <dbReference type="Proteomes" id="UP001597549"/>
    </source>
</evidence>
<evidence type="ECO:0000256" key="1">
    <source>
        <dbReference type="SAM" id="SignalP"/>
    </source>
</evidence>
<protein>
    <submittedName>
        <fullName evidence="2">Flagellar motor protein MotB</fullName>
    </submittedName>
</protein>
<keyword evidence="2" id="KW-0969">Cilium</keyword>
<keyword evidence="3" id="KW-1185">Reference proteome</keyword>
<dbReference type="InterPro" id="IPR011659">
    <property type="entry name" value="WD40"/>
</dbReference>
<dbReference type="SUPFAM" id="SSF48452">
    <property type="entry name" value="TPR-like"/>
    <property type="match status" value="1"/>
</dbReference>
<organism evidence="2 3">
    <name type="scientific">Flavobacterium ardleyense</name>
    <dbReference type="NCBI Taxonomy" id="2038737"/>
    <lineage>
        <taxon>Bacteria</taxon>
        <taxon>Pseudomonadati</taxon>
        <taxon>Bacteroidota</taxon>
        <taxon>Flavobacteriia</taxon>
        <taxon>Flavobacteriales</taxon>
        <taxon>Flavobacteriaceae</taxon>
        <taxon>Flavobacterium</taxon>
    </lineage>
</organism>
<name>A0ABW5Z8R0_9FLAO</name>
<feature type="chain" id="PRO_5046952372" evidence="1">
    <location>
        <begin position="20"/>
        <end position="416"/>
    </location>
</feature>
<dbReference type="Pfam" id="PF07676">
    <property type="entry name" value="PD40"/>
    <property type="match status" value="3"/>
</dbReference>
<dbReference type="InterPro" id="IPR011990">
    <property type="entry name" value="TPR-like_helical_dom_sf"/>
</dbReference>
<keyword evidence="2" id="KW-0966">Cell projection</keyword>
<evidence type="ECO:0000313" key="2">
    <source>
        <dbReference type="EMBL" id="MFD2909027.1"/>
    </source>
</evidence>
<dbReference type="InterPro" id="IPR011042">
    <property type="entry name" value="6-blade_b-propeller_TolB-like"/>
</dbReference>
<dbReference type="Gene3D" id="2.120.10.30">
    <property type="entry name" value="TolB, C-terminal domain"/>
    <property type="match status" value="1"/>
</dbReference>
<dbReference type="SUPFAM" id="SSF82171">
    <property type="entry name" value="DPP6 N-terminal domain-like"/>
    <property type="match status" value="1"/>
</dbReference>
<proteinExistence type="predicted"/>
<keyword evidence="1" id="KW-0732">Signal</keyword>
<comment type="caution">
    <text evidence="2">The sequence shown here is derived from an EMBL/GenBank/DDBJ whole genome shotgun (WGS) entry which is preliminary data.</text>
</comment>
<feature type="non-terminal residue" evidence="2">
    <location>
        <position position="416"/>
    </location>
</feature>
<keyword evidence="2" id="KW-0282">Flagellum</keyword>
<accession>A0ABW5Z8R0</accession>
<gene>
    <name evidence="2" type="ORF">ACFSX9_09785</name>
</gene>
<reference evidence="3" key="1">
    <citation type="journal article" date="2019" name="Int. J. Syst. Evol. Microbiol.">
        <title>The Global Catalogue of Microorganisms (GCM) 10K type strain sequencing project: providing services to taxonomists for standard genome sequencing and annotation.</title>
        <authorList>
            <consortium name="The Broad Institute Genomics Platform"/>
            <consortium name="The Broad Institute Genome Sequencing Center for Infectious Disease"/>
            <person name="Wu L."/>
            <person name="Ma J."/>
        </authorList>
    </citation>
    <scope>NUCLEOTIDE SEQUENCE [LARGE SCALE GENOMIC DNA]</scope>
    <source>
        <strain evidence="3">KCTC 52644</strain>
    </source>
</reference>
<dbReference type="Proteomes" id="UP001597549">
    <property type="component" value="Unassembled WGS sequence"/>
</dbReference>
<dbReference type="EMBL" id="JBHUOL010000014">
    <property type="protein sequence ID" value="MFD2909027.1"/>
    <property type="molecule type" value="Genomic_DNA"/>
</dbReference>
<feature type="signal peptide" evidence="1">
    <location>
        <begin position="1"/>
        <end position="19"/>
    </location>
</feature>
<dbReference type="Gene3D" id="1.25.40.10">
    <property type="entry name" value="Tetratricopeptide repeat domain"/>
    <property type="match status" value="1"/>
</dbReference>
<sequence>MKIKVILLLIVLSISSSFAQKGKLAAADKKFDELAYIDAIEIYKKVAEKGHKSVDLFQKLGNSYYFNANLEEANKWYTELFALRQEVEPEYYFRYAQTLKSVREYAKSDEYLVKFSQKKGADNRAKIFVANKDYLSDIKKNSGRQTIEDAGINTEYSDYGGAFHKGEFIFTSARDTGGVSNVKHKWTNASFYNLYNAKVTPEGYLVNPEALSRKINSKFNESSAVFTKDGTTMYFTRNNYTNGKQRTDASKITLLKLYKATRNNVGEWSDVKELPFNSDQYSCAHPALSPDDKTLYFASNMPGTVGESDIFKVAIKSDGSFGTPEGLKGGINTEARETFPFVSDDNVLFFASDGQLGLGGLDVFSVKINADGTTSKVINLGTPVNSPQDDFAYIFDTQSKLGFFSSNRAGGKGSDD</sequence>